<name>A0ABY7SLN1_9RHOB</name>
<dbReference type="Proteomes" id="UP001219349">
    <property type="component" value="Chromosome"/>
</dbReference>
<feature type="domain" description="DUF1330" evidence="1">
    <location>
        <begin position="6"/>
        <end position="98"/>
    </location>
</feature>
<dbReference type="Pfam" id="PF07045">
    <property type="entry name" value="DUF1330"/>
    <property type="match status" value="1"/>
</dbReference>
<evidence type="ECO:0000259" key="1">
    <source>
        <dbReference type="Pfam" id="PF07045"/>
    </source>
</evidence>
<sequence length="99" mass="11330">MTTQPKAYWIARVTITDPAAYAGYQSLAPQAFAKYNCRFLARGGETRICEGSIWERHVVIEFDSLADAYACYESEEYRAAREHRQNACRAEVFIVEGIR</sequence>
<dbReference type="RefSeq" id="WP_271886310.1">
    <property type="nucleotide sequence ID" value="NZ_CP067136.1"/>
</dbReference>
<protein>
    <submittedName>
        <fullName evidence="2">DUF1330 domain-containing protein</fullName>
    </submittedName>
</protein>
<keyword evidence="3" id="KW-1185">Reference proteome</keyword>
<dbReference type="InterPro" id="IPR010753">
    <property type="entry name" value="DUF1330"/>
</dbReference>
<evidence type="ECO:0000313" key="2">
    <source>
        <dbReference type="EMBL" id="WCR07774.1"/>
    </source>
</evidence>
<dbReference type="Gene3D" id="3.30.70.100">
    <property type="match status" value="1"/>
</dbReference>
<gene>
    <name evidence="2" type="ORF">JHX87_02775</name>
</gene>
<proteinExistence type="predicted"/>
<accession>A0ABY7SLN1</accession>
<dbReference type="EMBL" id="CP067136">
    <property type="protein sequence ID" value="WCR07774.1"/>
    <property type="molecule type" value="Genomic_DNA"/>
</dbReference>
<evidence type="ECO:0000313" key="3">
    <source>
        <dbReference type="Proteomes" id="UP001219349"/>
    </source>
</evidence>
<organism evidence="2 3">
    <name type="scientific">Paracoccus fistulariae</name>
    <dbReference type="NCBI Taxonomy" id="658446"/>
    <lineage>
        <taxon>Bacteria</taxon>
        <taxon>Pseudomonadati</taxon>
        <taxon>Pseudomonadota</taxon>
        <taxon>Alphaproteobacteria</taxon>
        <taxon>Rhodobacterales</taxon>
        <taxon>Paracoccaceae</taxon>
        <taxon>Paracoccus</taxon>
    </lineage>
</organism>
<dbReference type="PANTHER" id="PTHR41521:SF4">
    <property type="entry name" value="BLR0684 PROTEIN"/>
    <property type="match status" value="1"/>
</dbReference>
<dbReference type="SUPFAM" id="SSF54909">
    <property type="entry name" value="Dimeric alpha+beta barrel"/>
    <property type="match status" value="1"/>
</dbReference>
<dbReference type="InterPro" id="IPR011008">
    <property type="entry name" value="Dimeric_a/b-barrel"/>
</dbReference>
<dbReference type="PANTHER" id="PTHR41521">
    <property type="match status" value="1"/>
</dbReference>
<reference evidence="2 3" key="1">
    <citation type="submission" date="2021-01" db="EMBL/GenBank/DDBJ databases">
        <title>Biogeographic distribution of Paracoccus.</title>
        <authorList>
            <person name="Hollensteiner J."/>
            <person name="Leineberger J."/>
            <person name="Brinkhoff T."/>
            <person name="Daniel R."/>
        </authorList>
    </citation>
    <scope>NUCLEOTIDE SEQUENCE [LARGE SCALE GENOMIC DNA]</scope>
    <source>
        <strain evidence="2 3">KCTC 22803</strain>
    </source>
</reference>